<keyword evidence="1" id="KW-0732">Signal</keyword>
<dbReference type="Proteomes" id="UP001281761">
    <property type="component" value="Unassembled WGS sequence"/>
</dbReference>
<evidence type="ECO:0000313" key="3">
    <source>
        <dbReference type="Proteomes" id="UP001281761"/>
    </source>
</evidence>
<accession>A0ABQ9XVX6</accession>
<dbReference type="EMBL" id="JARBJD010000065">
    <property type="protein sequence ID" value="KAK2955632.1"/>
    <property type="molecule type" value="Genomic_DNA"/>
</dbReference>
<sequence>MHLTTLIKHNLFIYVLCEIAEKVLSVPITKLGDANELQLDTEYTISNYKNSADATKEGATQLKVTFATPATTPTLTIAFEATSKTQYTATFSLKTAPGAVTIPVVFTAGTAKSTINVEFAAAATSATKVIDIVDAAADGKLVKETAYTITSEGYTCDVGTFTPGDLTKLTIASKLTPAEEGKKDGAKDKIALTIENDLLPATLPEAGKQELKLTTVAATSNAEYVLNKSDKITLTHSKGKIVVDYLFNDCKVAAGTDLTADLTINDDLKFTAQAFKYAEGAKSVASVVAALFAVLALVF</sequence>
<evidence type="ECO:0000256" key="1">
    <source>
        <dbReference type="SAM" id="SignalP"/>
    </source>
</evidence>
<organism evidence="2 3">
    <name type="scientific">Blattamonas nauphoetae</name>
    <dbReference type="NCBI Taxonomy" id="2049346"/>
    <lineage>
        <taxon>Eukaryota</taxon>
        <taxon>Metamonada</taxon>
        <taxon>Preaxostyla</taxon>
        <taxon>Oxymonadida</taxon>
        <taxon>Blattamonas</taxon>
    </lineage>
</organism>
<gene>
    <name evidence="2" type="ORF">BLNAU_9491</name>
</gene>
<comment type="caution">
    <text evidence="2">The sequence shown here is derived from an EMBL/GenBank/DDBJ whole genome shotgun (WGS) entry which is preliminary data.</text>
</comment>
<proteinExistence type="predicted"/>
<keyword evidence="3" id="KW-1185">Reference proteome</keyword>
<feature type="chain" id="PRO_5045870868" evidence="1">
    <location>
        <begin position="26"/>
        <end position="299"/>
    </location>
</feature>
<reference evidence="2 3" key="1">
    <citation type="journal article" date="2022" name="bioRxiv">
        <title>Genomics of Preaxostyla Flagellates Illuminates Evolutionary Transitions and the Path Towards Mitochondrial Loss.</title>
        <authorList>
            <person name="Novak L.V.F."/>
            <person name="Treitli S.C."/>
            <person name="Pyrih J."/>
            <person name="Halakuc P."/>
            <person name="Pipaliya S.V."/>
            <person name="Vacek V."/>
            <person name="Brzon O."/>
            <person name="Soukal P."/>
            <person name="Eme L."/>
            <person name="Dacks J.B."/>
            <person name="Karnkowska A."/>
            <person name="Elias M."/>
            <person name="Hampl V."/>
        </authorList>
    </citation>
    <scope>NUCLEOTIDE SEQUENCE [LARGE SCALE GENOMIC DNA]</scope>
    <source>
        <strain evidence="2">NAU3</strain>
        <tissue evidence="2">Gut</tissue>
    </source>
</reference>
<protein>
    <submittedName>
        <fullName evidence="2">Uncharacterized protein</fullName>
    </submittedName>
</protein>
<name>A0ABQ9XVX6_9EUKA</name>
<feature type="signal peptide" evidence="1">
    <location>
        <begin position="1"/>
        <end position="25"/>
    </location>
</feature>
<evidence type="ECO:0000313" key="2">
    <source>
        <dbReference type="EMBL" id="KAK2955632.1"/>
    </source>
</evidence>